<feature type="compositionally biased region" description="Acidic residues" evidence="4">
    <location>
        <begin position="702"/>
        <end position="711"/>
    </location>
</feature>
<comment type="caution">
    <text evidence="5">The sequence shown here is derived from an EMBL/GenBank/DDBJ whole genome shotgun (WGS) entry which is preliminary data.</text>
</comment>
<dbReference type="PANTHER" id="PTHR14150:SF12">
    <property type="entry name" value="U3 SMALL NUCLEOLAR RNA-ASSOCIATED PROTEIN 14 HOMOLOG A"/>
    <property type="match status" value="1"/>
</dbReference>
<feature type="compositionally biased region" description="Basic and acidic residues" evidence="4">
    <location>
        <begin position="617"/>
        <end position="631"/>
    </location>
</feature>
<evidence type="ECO:0000256" key="1">
    <source>
        <dbReference type="ARBA" id="ARBA00004604"/>
    </source>
</evidence>
<evidence type="ECO:0000256" key="2">
    <source>
        <dbReference type="ARBA" id="ARBA00022553"/>
    </source>
</evidence>
<feature type="compositionally biased region" description="Basic residues" evidence="4">
    <location>
        <begin position="487"/>
        <end position="496"/>
    </location>
</feature>
<feature type="compositionally biased region" description="Acidic residues" evidence="4">
    <location>
        <begin position="170"/>
        <end position="194"/>
    </location>
</feature>
<proteinExistence type="predicted"/>
<feature type="compositionally biased region" description="Basic and acidic residues" evidence="4">
    <location>
        <begin position="642"/>
        <end position="669"/>
    </location>
</feature>
<name>A0ABR3P3H7_9PEZI</name>
<dbReference type="InterPro" id="IPR006709">
    <property type="entry name" value="SSU_processome_Utp14"/>
</dbReference>
<feature type="compositionally biased region" description="Basic and acidic residues" evidence="4">
    <location>
        <begin position="554"/>
        <end position="586"/>
    </location>
</feature>
<feature type="compositionally biased region" description="Acidic residues" evidence="4">
    <location>
        <begin position="68"/>
        <end position="84"/>
    </location>
</feature>
<feature type="compositionally biased region" description="Basic residues" evidence="4">
    <location>
        <begin position="154"/>
        <end position="165"/>
    </location>
</feature>
<feature type="compositionally biased region" description="Basic and acidic residues" evidence="4">
    <location>
        <begin position="353"/>
        <end position="367"/>
    </location>
</feature>
<dbReference type="GeneID" id="95978578"/>
<reference evidence="5 6" key="1">
    <citation type="submission" date="2024-07" db="EMBL/GenBank/DDBJ databases">
        <title>Draft sequence of the Neodothiora populina.</title>
        <authorList>
            <person name="Drown D.D."/>
            <person name="Schuette U.S."/>
            <person name="Buechlein A.B."/>
            <person name="Rusch D.R."/>
            <person name="Winton L.W."/>
            <person name="Adams G.A."/>
        </authorList>
    </citation>
    <scope>NUCLEOTIDE SEQUENCE [LARGE SCALE GENOMIC DNA]</scope>
    <source>
        <strain evidence="5 6">CPC 39397</strain>
    </source>
</reference>
<feature type="compositionally biased region" description="Acidic residues" evidence="4">
    <location>
        <begin position="587"/>
        <end position="609"/>
    </location>
</feature>
<evidence type="ECO:0000313" key="5">
    <source>
        <dbReference type="EMBL" id="KAL1297331.1"/>
    </source>
</evidence>
<feature type="region of interest" description="Disordered" evidence="4">
    <location>
        <begin position="1"/>
        <end position="367"/>
    </location>
</feature>
<evidence type="ECO:0008006" key="7">
    <source>
        <dbReference type="Google" id="ProtNLM"/>
    </source>
</evidence>
<comment type="subcellular location">
    <subcellularLocation>
        <location evidence="1">Nucleus</location>
        <location evidence="1">Nucleolus</location>
    </subcellularLocation>
</comment>
<accession>A0ABR3P3H7</accession>
<evidence type="ECO:0000256" key="4">
    <source>
        <dbReference type="SAM" id="MobiDB-lite"/>
    </source>
</evidence>
<organism evidence="5 6">
    <name type="scientific">Neodothiora populina</name>
    <dbReference type="NCBI Taxonomy" id="2781224"/>
    <lineage>
        <taxon>Eukaryota</taxon>
        <taxon>Fungi</taxon>
        <taxon>Dikarya</taxon>
        <taxon>Ascomycota</taxon>
        <taxon>Pezizomycotina</taxon>
        <taxon>Dothideomycetes</taxon>
        <taxon>Dothideomycetidae</taxon>
        <taxon>Dothideales</taxon>
        <taxon>Dothioraceae</taxon>
        <taxon>Neodothiora</taxon>
    </lineage>
</organism>
<keyword evidence="2" id="KW-0597">Phosphoprotein</keyword>
<feature type="compositionally biased region" description="Acidic residues" evidence="4">
    <location>
        <begin position="98"/>
        <end position="109"/>
    </location>
</feature>
<keyword evidence="6" id="KW-1185">Reference proteome</keyword>
<feature type="region of interest" description="Disordered" evidence="4">
    <location>
        <begin position="487"/>
        <end position="789"/>
    </location>
</feature>
<evidence type="ECO:0000313" key="6">
    <source>
        <dbReference type="Proteomes" id="UP001562354"/>
    </source>
</evidence>
<protein>
    <recommendedName>
        <fullName evidence="7">Utp14-domain-containing protein</fullName>
    </recommendedName>
</protein>
<dbReference type="Pfam" id="PF04615">
    <property type="entry name" value="Utp14"/>
    <property type="match status" value="1"/>
</dbReference>
<evidence type="ECO:0000256" key="3">
    <source>
        <dbReference type="ARBA" id="ARBA00023242"/>
    </source>
</evidence>
<gene>
    <name evidence="5" type="ORF">AAFC00_004878</name>
</gene>
<sequence length="1020" mass="113646">MPPGRQSRASTAATSSKPKNARQKSQKRTLDAFSIAAHQFLEKPKGRKSRLGEAVSDGQPRKRRRVQDDDDDNDDDNDDEDEDENGRGGKRRTRYGADDDIEEGSDSEGNEWRIGGPIGDDSDSSLNSDEAFGESDEERFEGFTFRGSAASKKDVKKKKQSKARRVSAEMDLDEGSSGDDGEDDEDDDFGDEGVDLATMLDYNSEEEDEQPKKKSKKTRDDDDDVSSAADDEEDDDDDDDEEEEDQDSDDEPPSEAESDDDADPSKLSKLQDLIASLDADQPEKRLANRAPDVHESQQPSAFGLSATQKLKISDLLPTVTDPSLRKSLKLLSSDKPSKRSAGPGKLDAPLPKRQQDKLDREAATKKAKEELDKWRDTVIHNRRAEFLQFPLKDPNASEPLGKKTMIAVQQTQPQNDLESAIQNILVESGLGAKGKRGEEEAQMQEFEELKMNKIPIEEVMARRADLRKARELLFREEAKAKRIKKIKSKAYRRVHRRERERDAAKDQEFKDAEGIETDEDEQEKRDRKRAEERMSTKHRDSKWAKGMKKSGRTVWDDDARDSMMELARRNEHLRKRIEGKDVRERDSDDSDVSDEDDDEDDDDDMDDDEASRKRLSKNLEKLGQGDKEHSRLGNMLFMQRADAARRAQNEEEIQRLKRELADMDSASDKEDADTTVGRRTFGPKAKNGAVAAEPQPARTEMEENLASDEEDTRVIADDNGEAEIIVDRPATNSASAAKARKARPLMATKPTNAAPKEPETNGDDDANEWLSTSIKKSNKKNKNKTNEDAVIVSTKAVPAAAGGKKQSKAAAAAASTDGWTYIPHPNASATTAPPKDSAAEDPETSNPMLSHSSQQAAFHARAFAHDDTTASTFADEKADMATLEGPQETSTHLPGWGSWAGTGLSKATRKHNARIAHNPLFKTISPSTITASGKPLSRAQDRRDATLKNVIISEAQQRKGKKYLATSLPHEFERGDQYERSLRIPMGPEWVTKETHQSATRPRVVTKRGTVIEAMEKPLV</sequence>
<dbReference type="PANTHER" id="PTHR14150">
    <property type="entry name" value="U3 SMALL NUCLEOLAR RNA-ASSOCIATED PROTEIN 14"/>
    <property type="match status" value="1"/>
</dbReference>
<feature type="compositionally biased region" description="Basic and acidic residues" evidence="4">
    <location>
        <begin position="522"/>
        <end position="543"/>
    </location>
</feature>
<dbReference type="RefSeq" id="XP_069197013.1">
    <property type="nucleotide sequence ID" value="XM_069344586.1"/>
</dbReference>
<feature type="compositionally biased region" description="Basic and acidic residues" evidence="4">
    <location>
        <begin position="497"/>
        <end position="513"/>
    </location>
</feature>
<feature type="compositionally biased region" description="Acidic residues" evidence="4">
    <location>
        <begin position="221"/>
        <end position="262"/>
    </location>
</feature>
<keyword evidence="3" id="KW-0539">Nucleus</keyword>
<feature type="compositionally biased region" description="Basic and acidic residues" evidence="4">
    <location>
        <begin position="281"/>
        <end position="295"/>
    </location>
</feature>
<feature type="region of interest" description="Disordered" evidence="4">
    <location>
        <begin position="822"/>
        <end position="855"/>
    </location>
</feature>
<dbReference type="EMBL" id="JBFMKM010000016">
    <property type="protein sequence ID" value="KAL1297331.1"/>
    <property type="molecule type" value="Genomic_DNA"/>
</dbReference>
<dbReference type="Proteomes" id="UP001562354">
    <property type="component" value="Unassembled WGS sequence"/>
</dbReference>
<feature type="compositionally biased region" description="Polar residues" evidence="4">
    <location>
        <begin position="296"/>
        <end position="310"/>
    </location>
</feature>